<evidence type="ECO:0000256" key="2">
    <source>
        <dbReference type="ARBA" id="ARBA00010199"/>
    </source>
</evidence>
<feature type="transmembrane region" description="Helical" evidence="6">
    <location>
        <begin position="231"/>
        <end position="255"/>
    </location>
</feature>
<evidence type="ECO:0000313" key="7">
    <source>
        <dbReference type="EMBL" id="KAF5960426.1"/>
    </source>
</evidence>
<organism evidence="7 8">
    <name type="scientific">Camellia sinensis</name>
    <name type="common">Tea plant</name>
    <name type="synonym">Thea sinensis</name>
    <dbReference type="NCBI Taxonomy" id="4442"/>
    <lineage>
        <taxon>Eukaryota</taxon>
        <taxon>Viridiplantae</taxon>
        <taxon>Streptophyta</taxon>
        <taxon>Embryophyta</taxon>
        <taxon>Tracheophyta</taxon>
        <taxon>Spermatophyta</taxon>
        <taxon>Magnoliopsida</taxon>
        <taxon>eudicotyledons</taxon>
        <taxon>Gunneridae</taxon>
        <taxon>Pentapetalae</taxon>
        <taxon>asterids</taxon>
        <taxon>Ericales</taxon>
        <taxon>Theaceae</taxon>
        <taxon>Camellia</taxon>
    </lineage>
</organism>
<evidence type="ECO:0000256" key="5">
    <source>
        <dbReference type="ARBA" id="ARBA00023136"/>
    </source>
</evidence>
<dbReference type="AlphaFoldDB" id="A0A7J7I7D1"/>
<keyword evidence="3 6" id="KW-0812">Transmembrane</keyword>
<dbReference type="InterPro" id="IPR045069">
    <property type="entry name" value="MATE_euk"/>
</dbReference>
<dbReference type="CDD" id="cd13132">
    <property type="entry name" value="MATE_eukaryotic"/>
    <property type="match status" value="1"/>
</dbReference>
<feature type="transmembrane region" description="Helical" evidence="6">
    <location>
        <begin position="195"/>
        <end position="216"/>
    </location>
</feature>
<dbReference type="EMBL" id="JACBKZ010000001">
    <property type="protein sequence ID" value="KAF5960426.1"/>
    <property type="molecule type" value="Genomic_DNA"/>
</dbReference>
<keyword evidence="5 6" id="KW-0472">Membrane</keyword>
<sequence>MPRNGSVEESKVPLLDYSSSNTVRSTHEEDNQDLGLTRRVLIESKKLWHIVGPSMVSRIASFSMFVITQSSAGHLGDLELAAISISSNVILGFNFGLLLGMASALETLCGQAYGAKKYQMLGIYMQRSWIVLFICGVILLPFYIFATPILKLLGQPSDIAELSGVVSIWMIPLHFSFVFQFPLQRFLQSQLKTAAIAWVSVAALAVHSLVSWWFVYRLKFDLVGVVVTLNFSWWISVFGLFAYVVLGGCPLTWIGFSIEAFSGLWEFVKLSAASGVMLCLENWYYRILVLMTGNLQNAEIAVDALSICMNINAWEMMIPLAFFAGIGVRVANELGAGNAKGAKFATIVAVMTSLAIGLFFWLLILIFHNEIALIFTSSKPILEAVDKLSMLLAFTLLLNSVQPVLSGVAVGSGWQSYVAYINLGCYYLLGVPLGFVMGWVFYQGVMGIWAGMIFGGTAVQTVILAIITIRCDWEKEAEKATMHVGKWSERT</sequence>
<dbReference type="InterPro" id="IPR002528">
    <property type="entry name" value="MATE_fam"/>
</dbReference>
<dbReference type="GO" id="GO:0016020">
    <property type="term" value="C:membrane"/>
    <property type="evidence" value="ECO:0007669"/>
    <property type="project" value="UniProtKB-SubCell"/>
</dbReference>
<gene>
    <name evidence="7" type="ORF">HYC85_001635</name>
</gene>
<comment type="similarity">
    <text evidence="2 6">Belongs to the multi antimicrobial extrusion (MATE) (TC 2.A.66.1) family.</text>
</comment>
<feature type="transmembrane region" description="Helical" evidence="6">
    <location>
        <begin position="129"/>
        <end position="150"/>
    </location>
</feature>
<evidence type="ECO:0000256" key="3">
    <source>
        <dbReference type="ARBA" id="ARBA00022692"/>
    </source>
</evidence>
<feature type="transmembrane region" description="Helical" evidence="6">
    <location>
        <begin position="448"/>
        <end position="469"/>
    </location>
</feature>
<dbReference type="GO" id="GO:1990961">
    <property type="term" value="P:xenobiotic detoxification by transmembrane export across the plasma membrane"/>
    <property type="evidence" value="ECO:0007669"/>
    <property type="project" value="InterPro"/>
</dbReference>
<dbReference type="Pfam" id="PF01554">
    <property type="entry name" value="MatE"/>
    <property type="match status" value="2"/>
</dbReference>
<comment type="caution">
    <text evidence="7">The sequence shown here is derived from an EMBL/GenBank/DDBJ whole genome shotgun (WGS) entry which is preliminary data.</text>
</comment>
<feature type="transmembrane region" description="Helical" evidence="6">
    <location>
        <begin position="313"/>
        <end position="332"/>
    </location>
</feature>
<evidence type="ECO:0000256" key="6">
    <source>
        <dbReference type="RuleBase" id="RU004914"/>
    </source>
</evidence>
<evidence type="ECO:0000256" key="1">
    <source>
        <dbReference type="ARBA" id="ARBA00004141"/>
    </source>
</evidence>
<proteinExistence type="inferred from homology"/>
<dbReference type="Proteomes" id="UP000593564">
    <property type="component" value="Unassembled WGS sequence"/>
</dbReference>
<evidence type="ECO:0000256" key="4">
    <source>
        <dbReference type="ARBA" id="ARBA00022989"/>
    </source>
</evidence>
<feature type="transmembrane region" description="Helical" evidence="6">
    <location>
        <begin position="80"/>
        <end position="108"/>
    </location>
</feature>
<feature type="transmembrane region" description="Helical" evidence="6">
    <location>
        <begin position="47"/>
        <end position="68"/>
    </location>
</feature>
<reference evidence="8" key="1">
    <citation type="journal article" date="2020" name="Nat. Commun.">
        <title>Genome assembly of wild tea tree DASZ reveals pedigree and selection history of tea varieties.</title>
        <authorList>
            <person name="Zhang W."/>
            <person name="Zhang Y."/>
            <person name="Qiu H."/>
            <person name="Guo Y."/>
            <person name="Wan H."/>
            <person name="Zhang X."/>
            <person name="Scossa F."/>
            <person name="Alseekh S."/>
            <person name="Zhang Q."/>
            <person name="Wang P."/>
            <person name="Xu L."/>
            <person name="Schmidt M.H."/>
            <person name="Jia X."/>
            <person name="Li D."/>
            <person name="Zhu A."/>
            <person name="Guo F."/>
            <person name="Chen W."/>
            <person name="Ni D."/>
            <person name="Usadel B."/>
            <person name="Fernie A.R."/>
            <person name="Wen W."/>
        </authorList>
    </citation>
    <scope>NUCLEOTIDE SEQUENCE [LARGE SCALE GENOMIC DNA]</scope>
    <source>
        <strain evidence="8">cv. G240</strain>
    </source>
</reference>
<feature type="transmembrane region" description="Helical" evidence="6">
    <location>
        <begin position="344"/>
        <end position="368"/>
    </location>
</feature>
<feature type="transmembrane region" description="Helical" evidence="6">
    <location>
        <begin position="388"/>
        <end position="410"/>
    </location>
</feature>
<keyword evidence="4 6" id="KW-1133">Transmembrane helix</keyword>
<name>A0A7J7I7D1_CAMSI</name>
<feature type="transmembrane region" description="Helical" evidence="6">
    <location>
        <begin position="162"/>
        <end position="183"/>
    </location>
</feature>
<comment type="subcellular location">
    <subcellularLocation>
        <location evidence="1">Membrane</location>
        <topology evidence="1">Multi-pass membrane protein</topology>
    </subcellularLocation>
</comment>
<evidence type="ECO:0000313" key="8">
    <source>
        <dbReference type="Proteomes" id="UP000593564"/>
    </source>
</evidence>
<dbReference type="PANTHER" id="PTHR11206">
    <property type="entry name" value="MULTIDRUG RESISTANCE PROTEIN"/>
    <property type="match status" value="1"/>
</dbReference>
<reference evidence="7 8" key="2">
    <citation type="submission" date="2020-07" db="EMBL/GenBank/DDBJ databases">
        <title>Genome assembly of wild tea tree DASZ reveals pedigree and selection history of tea varieties.</title>
        <authorList>
            <person name="Zhang W."/>
        </authorList>
    </citation>
    <scope>NUCLEOTIDE SEQUENCE [LARGE SCALE GENOMIC DNA]</scope>
    <source>
        <strain evidence="8">cv. G240</strain>
        <tissue evidence="7">Leaf</tissue>
    </source>
</reference>
<keyword evidence="8" id="KW-1185">Reference proteome</keyword>
<feature type="transmembrane region" description="Helical" evidence="6">
    <location>
        <begin position="417"/>
        <end position="442"/>
    </location>
</feature>
<protein>
    <recommendedName>
        <fullName evidence="6">Protein DETOXIFICATION</fullName>
    </recommendedName>
    <alternativeName>
        <fullName evidence="6">Multidrug and toxic compound extrusion protein</fullName>
    </alternativeName>
</protein>
<dbReference type="NCBIfam" id="TIGR00797">
    <property type="entry name" value="matE"/>
    <property type="match status" value="1"/>
</dbReference>
<dbReference type="GO" id="GO:0042910">
    <property type="term" value="F:xenobiotic transmembrane transporter activity"/>
    <property type="evidence" value="ECO:0007669"/>
    <property type="project" value="InterPro"/>
</dbReference>
<accession>A0A7J7I7D1</accession>
<dbReference type="GO" id="GO:0015297">
    <property type="term" value="F:antiporter activity"/>
    <property type="evidence" value="ECO:0007669"/>
    <property type="project" value="InterPro"/>
</dbReference>